<evidence type="ECO:0000256" key="7">
    <source>
        <dbReference type="ARBA" id="ARBA00023268"/>
    </source>
</evidence>
<dbReference type="Pfam" id="PF01370">
    <property type="entry name" value="Epimerase"/>
    <property type="match status" value="1"/>
</dbReference>
<feature type="binding site" evidence="9">
    <location>
        <begin position="109"/>
        <end position="112"/>
    </location>
    <ligand>
        <name>NADP(+)</name>
        <dbReference type="ChEBI" id="CHEBI:58349"/>
    </ligand>
</feature>
<dbReference type="Gene3D" id="3.40.50.720">
    <property type="entry name" value="NAD(P)-binding Rossmann-like Domain"/>
    <property type="match status" value="1"/>
</dbReference>
<accession>A0AAE7R4M8</accession>
<dbReference type="FunFam" id="3.40.50.720:FF:000101">
    <property type="entry name" value="GDP-L-fucose synthase"/>
    <property type="match status" value="1"/>
</dbReference>
<feature type="binding site" evidence="9">
    <location>
        <begin position="167"/>
        <end position="170"/>
    </location>
    <ligand>
        <name>NADP(+)</name>
        <dbReference type="ChEBI" id="CHEBI:58349"/>
    </ligand>
</feature>
<evidence type="ECO:0000256" key="2">
    <source>
        <dbReference type="ARBA" id="ARBA00005959"/>
    </source>
</evidence>
<evidence type="ECO:0000259" key="10">
    <source>
        <dbReference type="Pfam" id="PF01370"/>
    </source>
</evidence>
<evidence type="ECO:0000256" key="3">
    <source>
        <dbReference type="ARBA" id="ARBA00012371"/>
    </source>
</evidence>
<evidence type="ECO:0000256" key="1">
    <source>
        <dbReference type="ARBA" id="ARBA00004883"/>
    </source>
</evidence>
<comment type="function">
    <text evidence="9">Catalyzes the two-step NADP-dependent conversion of GDP-4-dehydro-6-deoxy-D-mannose to GDP-fucose, involving an epimerase and a reductase reaction.</text>
</comment>
<dbReference type="KEGG" id="arui:G6M88_03485"/>
<evidence type="ECO:0000256" key="5">
    <source>
        <dbReference type="ARBA" id="ARBA00023002"/>
    </source>
</evidence>
<protein>
    <recommendedName>
        <fullName evidence="3 9">GDP-L-fucose synthase</fullName>
        <ecNumber evidence="3 9">1.1.1.271</ecNumber>
    </recommendedName>
    <alternativeName>
        <fullName evidence="9">GDP-4-keto-6-deoxy-D-mannose-3,5-epimerase-4-reductase</fullName>
    </alternativeName>
</protein>
<dbReference type="Proteomes" id="UP000822331">
    <property type="component" value="Unassembled WGS sequence"/>
</dbReference>
<organism evidence="12 13">
    <name type="scientific">Agrobacterium rubi</name>
    <dbReference type="NCBI Taxonomy" id="28099"/>
    <lineage>
        <taxon>Bacteria</taxon>
        <taxon>Pseudomonadati</taxon>
        <taxon>Pseudomonadota</taxon>
        <taxon>Alphaproteobacteria</taxon>
        <taxon>Hyphomicrobiales</taxon>
        <taxon>Rhizobiaceae</taxon>
        <taxon>Rhizobium/Agrobacterium group</taxon>
        <taxon>Agrobacterium</taxon>
    </lineage>
</organism>
<dbReference type="GO" id="GO:0016853">
    <property type="term" value="F:isomerase activity"/>
    <property type="evidence" value="ECO:0007669"/>
    <property type="project" value="UniProtKB-KW"/>
</dbReference>
<dbReference type="SUPFAM" id="SSF51735">
    <property type="entry name" value="NAD(P)-binding Rossmann-fold domains"/>
    <property type="match status" value="1"/>
</dbReference>
<name>A0AAE7R4M8_9HYPH</name>
<evidence type="ECO:0000313" key="11">
    <source>
        <dbReference type="EMBL" id="NTF37087.1"/>
    </source>
</evidence>
<keyword evidence="14" id="KW-1185">Reference proteome</keyword>
<proteinExistence type="inferred from homology"/>
<dbReference type="InterPro" id="IPR001509">
    <property type="entry name" value="Epimerase_deHydtase"/>
</dbReference>
<keyword evidence="5 9" id="KW-0560">Oxidoreductase</keyword>
<comment type="similarity">
    <text evidence="2 9">Belongs to the NAD(P)-dependent epimerase/dehydratase family. Fucose synthase subfamily.</text>
</comment>
<feature type="binding site" evidence="9">
    <location>
        <position position="213"/>
    </location>
    <ligand>
        <name>substrate</name>
    </ligand>
</feature>
<evidence type="ECO:0000313" key="14">
    <source>
        <dbReference type="Proteomes" id="UP000822331"/>
    </source>
</evidence>
<evidence type="ECO:0000256" key="4">
    <source>
        <dbReference type="ARBA" id="ARBA00022857"/>
    </source>
</evidence>
<feature type="domain" description="NAD-dependent epimerase/dehydratase" evidence="10">
    <location>
        <begin position="12"/>
        <end position="241"/>
    </location>
</feature>
<evidence type="ECO:0000256" key="8">
    <source>
        <dbReference type="ARBA" id="ARBA00051935"/>
    </source>
</evidence>
<feature type="binding site" evidence="9">
    <location>
        <position position="206"/>
    </location>
    <ligand>
        <name>substrate</name>
    </ligand>
</feature>
<reference evidence="12" key="2">
    <citation type="submission" date="2020-02" db="EMBL/GenBank/DDBJ databases">
        <title>Unexpected conservation and global transmission of agrobacterial virulence plasmids.</title>
        <authorList>
            <person name="Weisberg A.J."/>
            <person name="Davis E.W. II"/>
            <person name="Tabima J.R."/>
            <person name="Belcher M.S."/>
            <person name="Miller M."/>
            <person name="Kuo C.-H."/>
            <person name="Loper J.E."/>
            <person name="Grunwald N.J."/>
            <person name="Putnam M.L."/>
            <person name="Chang J.H."/>
        </authorList>
    </citation>
    <scope>NUCLEOTIDE SEQUENCE</scope>
    <source>
        <strain evidence="12">W2/73</strain>
    </source>
</reference>
<evidence type="ECO:0000256" key="9">
    <source>
        <dbReference type="HAMAP-Rule" id="MF_00956"/>
    </source>
</evidence>
<dbReference type="HAMAP" id="MF_00956">
    <property type="entry name" value="GDP_fucose_synth"/>
    <property type="match status" value="1"/>
</dbReference>
<reference evidence="11 14" key="1">
    <citation type="journal article" date="2020" name="Science">
        <title>Unexpected conservation and global transmission of agrobacterial virulence plasmids.</title>
        <authorList>
            <person name="Weisberg A.J."/>
            <person name="Davis E.W. 2nd"/>
            <person name="Tabima J."/>
            <person name="Belcher M.S."/>
            <person name="Miller M."/>
            <person name="Kuo C.H."/>
            <person name="Loper J.E."/>
            <person name="Grunwald N.J."/>
            <person name="Putnam M.L."/>
            <person name="Chang J.H."/>
        </authorList>
    </citation>
    <scope>NUCLEOTIDE SEQUENCE [LARGE SCALE GENOMIC DNA]</scope>
    <source>
        <strain evidence="11 14">A19/93</strain>
    </source>
</reference>
<dbReference type="AlphaFoldDB" id="A0AAE7R4M8"/>
<comment type="catalytic activity">
    <reaction evidence="8 9">
        <text>GDP-beta-L-fucose + NADP(+) = GDP-4-dehydro-alpha-D-rhamnose + NADPH + H(+)</text>
        <dbReference type="Rhea" id="RHEA:18885"/>
        <dbReference type="ChEBI" id="CHEBI:15378"/>
        <dbReference type="ChEBI" id="CHEBI:57273"/>
        <dbReference type="ChEBI" id="CHEBI:57783"/>
        <dbReference type="ChEBI" id="CHEBI:57964"/>
        <dbReference type="ChEBI" id="CHEBI:58349"/>
        <dbReference type="EC" id="1.1.1.271"/>
    </reaction>
</comment>
<sequence>MSGYELSGKRVWVAGHRGMVGSAIVRRLERENCEVLTVGRGDVDLCNQAQTAEWIARTKPQAVFLAAAKVGGILANDTRPAEFLYENLMIESNIIDASYRAGVEKLLFLGSSCIYPKFADQPMTEDALLTGALEPTNEWYAIAKIAGIKLTQAYRKQYGCDFISAMPTNLYGPGDNFDLTSSHVLPALIRKAHEAKLRGDKEIVIWGTGTPRREFLHADDCADALVFLMKTYSDESHVNVGSGEDISILDLTKLICEIVGFKSEIKHDLSKPDGTPRKLMSAEKLRAMGWEPGIGLTEGVEATYRIFKTIS</sequence>
<dbReference type="InterPro" id="IPR036291">
    <property type="entry name" value="NAD(P)-bd_dom_sf"/>
</dbReference>
<dbReference type="EC" id="1.1.1.271" evidence="3 9"/>
<dbReference type="CDD" id="cd05239">
    <property type="entry name" value="GDP_FS_SDR_e"/>
    <property type="match status" value="1"/>
</dbReference>
<feature type="site" description="Important for catalytic activity" evidence="9">
    <location>
        <position position="113"/>
    </location>
</feature>
<feature type="site" description="Important for catalytic activity" evidence="9">
    <location>
        <position position="111"/>
    </location>
</feature>
<keyword evidence="7 9" id="KW-0511">Multifunctional enzyme</keyword>
<dbReference type="InterPro" id="IPR028614">
    <property type="entry name" value="GDP_fucose/colitose_synth"/>
</dbReference>
<dbReference type="EMBL" id="JAAMCP010000005">
    <property type="protein sequence ID" value="NTF37087.1"/>
    <property type="molecule type" value="Genomic_DNA"/>
</dbReference>
<dbReference type="PANTHER" id="PTHR43238">
    <property type="entry name" value="GDP-L-FUCOSE SYNTHASE"/>
    <property type="match status" value="1"/>
</dbReference>
<evidence type="ECO:0000313" key="12">
    <source>
        <dbReference type="EMBL" id="QTF99521.1"/>
    </source>
</evidence>
<feature type="active site" description="Proton donor/acceptor" evidence="9">
    <location>
        <position position="140"/>
    </location>
</feature>
<dbReference type="GO" id="GO:0070401">
    <property type="term" value="F:NADP+ binding"/>
    <property type="evidence" value="ECO:0007669"/>
    <property type="project" value="UniProtKB-UniRule"/>
</dbReference>
<feature type="binding site" evidence="9">
    <location>
        <position position="273"/>
    </location>
    <ligand>
        <name>substrate</name>
    </ligand>
</feature>
<keyword evidence="6 9" id="KW-0413">Isomerase</keyword>
<dbReference type="GO" id="GO:0042351">
    <property type="term" value="P:'de novo' GDP-L-fucose biosynthetic process"/>
    <property type="evidence" value="ECO:0007669"/>
    <property type="project" value="UniProtKB-UniRule"/>
</dbReference>
<evidence type="ECO:0000256" key="6">
    <source>
        <dbReference type="ARBA" id="ARBA00023235"/>
    </source>
</evidence>
<feature type="binding site" evidence="9">
    <location>
        <position position="191"/>
    </location>
    <ligand>
        <name>substrate</name>
    </ligand>
</feature>
<keyword evidence="4 9" id="KW-0521">NADP</keyword>
<dbReference type="EMBL" id="CP049206">
    <property type="protein sequence ID" value="QTF99521.1"/>
    <property type="molecule type" value="Genomic_DNA"/>
</dbReference>
<dbReference type="RefSeq" id="WP_065697834.1">
    <property type="nucleotide sequence ID" value="NZ_CP049206.1"/>
</dbReference>
<dbReference type="PANTHER" id="PTHR43238:SF1">
    <property type="entry name" value="GDP-L-FUCOSE SYNTHASE"/>
    <property type="match status" value="1"/>
</dbReference>
<comment type="pathway">
    <text evidence="1 9">Nucleotide-sugar biosynthesis; GDP-L-fucose biosynthesis via de novo pathway; GDP-L-fucose from GDP-alpha-D-mannose: step 2/2.</text>
</comment>
<evidence type="ECO:0000313" key="13">
    <source>
        <dbReference type="Proteomes" id="UP000663912"/>
    </source>
</evidence>
<feature type="binding site" evidence="9">
    <location>
        <position position="144"/>
    </location>
    <ligand>
        <name>NADP(+)</name>
        <dbReference type="ChEBI" id="CHEBI:58349"/>
    </ligand>
</feature>
<feature type="binding site" evidence="9">
    <location>
        <begin position="15"/>
        <end position="21"/>
    </location>
    <ligand>
        <name>NADP(+)</name>
        <dbReference type="ChEBI" id="CHEBI:58349"/>
    </ligand>
</feature>
<dbReference type="GO" id="GO:0050577">
    <property type="term" value="F:GDP-L-fucose synthase activity"/>
    <property type="evidence" value="ECO:0007669"/>
    <property type="project" value="UniProtKB-UniRule"/>
</dbReference>
<dbReference type="Gene3D" id="3.90.25.10">
    <property type="entry name" value="UDP-galactose 4-epimerase, domain 1"/>
    <property type="match status" value="1"/>
</dbReference>
<dbReference type="Proteomes" id="UP000663912">
    <property type="component" value="Chromosome 1"/>
</dbReference>
<gene>
    <name evidence="9" type="primary">fcl</name>
    <name evidence="11" type="ORF">G6L72_10265</name>
    <name evidence="12" type="ORF">G6M88_03485</name>
</gene>
<feature type="binding site" evidence="9">
    <location>
        <position position="183"/>
    </location>
    <ligand>
        <name>NADP(+)</name>
        <dbReference type="ChEBI" id="CHEBI:58349"/>
    </ligand>
</feature>